<dbReference type="InterPro" id="IPR000477">
    <property type="entry name" value="RT_dom"/>
</dbReference>
<protein>
    <recommendedName>
        <fullName evidence="2">Integrase catalytic domain-containing protein</fullName>
    </recommendedName>
</protein>
<comment type="caution">
    <text evidence="3">The sequence shown here is derived from an EMBL/GenBank/DDBJ whole genome shotgun (WGS) entry which is preliminary data.</text>
</comment>
<dbReference type="GO" id="GO:0003676">
    <property type="term" value="F:nucleic acid binding"/>
    <property type="evidence" value="ECO:0007669"/>
    <property type="project" value="InterPro"/>
</dbReference>
<reference evidence="3 4" key="1">
    <citation type="submission" date="2019-06" db="EMBL/GenBank/DDBJ databases">
        <title>Genomics analysis of Aphanomyces spp. identifies a new class of oomycete effector associated with host adaptation.</title>
        <authorList>
            <person name="Gaulin E."/>
        </authorList>
    </citation>
    <scope>NUCLEOTIDE SEQUENCE [LARGE SCALE GENOMIC DNA]</scope>
    <source>
        <strain evidence="3 4">E</strain>
    </source>
</reference>
<dbReference type="InterPro" id="IPR012337">
    <property type="entry name" value="RNaseH-like_sf"/>
</dbReference>
<dbReference type="InterPro" id="IPR036397">
    <property type="entry name" value="RNaseH_sf"/>
</dbReference>
<dbReference type="CDD" id="cd01647">
    <property type="entry name" value="RT_LTR"/>
    <property type="match status" value="1"/>
</dbReference>
<feature type="region of interest" description="Disordered" evidence="1">
    <location>
        <begin position="13"/>
        <end position="41"/>
    </location>
</feature>
<dbReference type="VEuPathDB" id="FungiDB:H257_15665"/>
<dbReference type="PROSITE" id="PS50994">
    <property type="entry name" value="INTEGRASE"/>
    <property type="match status" value="1"/>
</dbReference>
<proteinExistence type="predicted"/>
<dbReference type="Gene3D" id="3.30.70.270">
    <property type="match status" value="1"/>
</dbReference>
<dbReference type="Gene3D" id="3.10.10.10">
    <property type="entry name" value="HIV Type 1 Reverse Transcriptase, subunit A, domain 1"/>
    <property type="match status" value="1"/>
</dbReference>
<dbReference type="GO" id="GO:0015074">
    <property type="term" value="P:DNA integration"/>
    <property type="evidence" value="ECO:0007669"/>
    <property type="project" value="InterPro"/>
</dbReference>
<dbReference type="PANTHER" id="PTHR33064:SF37">
    <property type="entry name" value="RIBONUCLEASE H"/>
    <property type="match status" value="1"/>
</dbReference>
<feature type="region of interest" description="Disordered" evidence="1">
    <location>
        <begin position="543"/>
        <end position="587"/>
    </location>
</feature>
<dbReference type="InterPro" id="IPR051320">
    <property type="entry name" value="Viral_Replic_Matur_Polypro"/>
</dbReference>
<feature type="domain" description="Integrase catalytic" evidence="2">
    <location>
        <begin position="692"/>
        <end position="766"/>
    </location>
</feature>
<evidence type="ECO:0000259" key="2">
    <source>
        <dbReference type="PROSITE" id="PS50994"/>
    </source>
</evidence>
<dbReference type="SUPFAM" id="SSF53098">
    <property type="entry name" value="Ribonuclease H-like"/>
    <property type="match status" value="1"/>
</dbReference>
<dbReference type="Gene3D" id="3.30.420.10">
    <property type="entry name" value="Ribonuclease H-like superfamily/Ribonuclease H"/>
    <property type="match status" value="1"/>
</dbReference>
<dbReference type="InterPro" id="IPR001584">
    <property type="entry name" value="Integrase_cat-core"/>
</dbReference>
<feature type="non-terminal residue" evidence="3">
    <location>
        <position position="813"/>
    </location>
</feature>
<evidence type="ECO:0000256" key="1">
    <source>
        <dbReference type="SAM" id="MobiDB-lite"/>
    </source>
</evidence>
<evidence type="ECO:0000313" key="3">
    <source>
        <dbReference type="EMBL" id="KAF0709695.1"/>
    </source>
</evidence>
<evidence type="ECO:0000313" key="4">
    <source>
        <dbReference type="Proteomes" id="UP000469452"/>
    </source>
</evidence>
<organism evidence="3 4">
    <name type="scientific">Aphanomyces astaci</name>
    <name type="common">Crayfish plague agent</name>
    <dbReference type="NCBI Taxonomy" id="112090"/>
    <lineage>
        <taxon>Eukaryota</taxon>
        <taxon>Sar</taxon>
        <taxon>Stramenopiles</taxon>
        <taxon>Oomycota</taxon>
        <taxon>Saprolegniomycetes</taxon>
        <taxon>Saprolegniales</taxon>
        <taxon>Verrucalvaceae</taxon>
        <taxon>Aphanomyces</taxon>
    </lineage>
</organism>
<dbReference type="SUPFAM" id="SSF56672">
    <property type="entry name" value="DNA/RNA polymerases"/>
    <property type="match status" value="1"/>
</dbReference>
<feature type="compositionally biased region" description="Basic and acidic residues" evidence="1">
    <location>
        <begin position="574"/>
        <end position="587"/>
    </location>
</feature>
<dbReference type="Pfam" id="PF00078">
    <property type="entry name" value="RVT_1"/>
    <property type="match status" value="1"/>
</dbReference>
<accession>A0A6A4ZPW6</accession>
<name>A0A6A4ZPW6_APHAT</name>
<gene>
    <name evidence="3" type="ORF">AaE_012802</name>
</gene>
<dbReference type="AlphaFoldDB" id="A0A6A4ZPW6"/>
<dbReference type="InterPro" id="IPR043128">
    <property type="entry name" value="Rev_trsase/Diguanyl_cyclase"/>
</dbReference>
<dbReference type="PANTHER" id="PTHR33064">
    <property type="entry name" value="POL PROTEIN"/>
    <property type="match status" value="1"/>
</dbReference>
<dbReference type="EMBL" id="VJMI01018729">
    <property type="protein sequence ID" value="KAF0709695.1"/>
    <property type="molecule type" value="Genomic_DNA"/>
</dbReference>
<dbReference type="VEuPathDB" id="FungiDB:H257_16754"/>
<dbReference type="InterPro" id="IPR043502">
    <property type="entry name" value="DNA/RNA_pol_sf"/>
</dbReference>
<dbReference type="Proteomes" id="UP000469452">
    <property type="component" value="Unassembled WGS sequence"/>
</dbReference>
<dbReference type="VEuPathDB" id="FungiDB:H257_16955"/>
<sequence>MASVSRLTQVAASSDECGDDGMHCATPNIQVPSAEDAEGERNRRRAVVEAVIQAKLRAAEDEGLTVDLLEKLRLLLTKHGGATAGAHQAWRLLCQVWPATIPPAHVELLKTHVREFEAAGLVYRNNRATWASAPRIVPKKDPGDLRTTIDSRPINACTEPMPLGARVFFTLDWFKGYWQLALHEDSQMYYSFMAPFGVYTPTRVLMGQTDVVAFCQSAVDFMFADLLFKGLLAWFDDTLGYAETPEYLLDQVLTSCSSFGLQLNPKKCDFFLTKAVWCGKFVRVRNQLDAVPCFTELVTPLCQLLDAATKKIGSAKKTKLTRVQLTAVGWDVGHLACFDKIKEALLAIVPMAHPRAHMMVCLYTDASEGFWGVIATQVPFEDLPLPLEEQCHQPLAFSAVPYWRKRAMAKRGEGSVCRCEKLQAAGLHSHPPSWLPPFHRPQEPAVHFQSCRPVPNMARYQAHKLERWVLLLSSFPYTIECLPGEDNVWGNLLSRWGAAQAQVPTKSVRRLLAMVSPLQQPDFDWPSPAGIVKTQQVAVKRGGRPYLDPTKCHGPPAAGLHRSTPRRRGPSSNRSHDQGRPRSLRLEHPRSRCQDFCPSLHLVSQCRRLCGPAPAWISAPCREAPRVDPLRLAIHAHGDERVAEDHRHQGRHEWVRTLAQRDKRRRGDRQRPPRLVHDIWNEILDKIRKAAGAHHYFTTAYCPWANGTVEVINRQILRAVKTLTSELKLRATDWHLVLHLVQGGLNHMPSDRLSGMAPVTAFTGLYATTPLSAFVNTVTKEVANIDWLDSTCKKHMDELHEAMEQLHREVAAT</sequence>